<keyword evidence="7 10" id="KW-0520">NAD</keyword>
<dbReference type="PANTHER" id="PTHR43725">
    <property type="entry name" value="UDP-GLUCOSE 4-EPIMERASE"/>
    <property type="match status" value="1"/>
</dbReference>
<accession>M4ZEZ9</accession>
<dbReference type="eggNOG" id="COG1087">
    <property type="taxonomic scope" value="Bacteria"/>
</dbReference>
<dbReference type="HOGENOM" id="CLU_007383_1_10_5"/>
<comment type="cofactor">
    <cofactor evidence="2 10">
        <name>NAD(+)</name>
        <dbReference type="ChEBI" id="CHEBI:57540"/>
    </cofactor>
</comment>
<evidence type="ECO:0000256" key="9">
    <source>
        <dbReference type="ARBA" id="ARBA00023277"/>
    </source>
</evidence>
<reference evidence="12 13" key="1">
    <citation type="journal article" date="2013" name="Appl. Environ. Microbiol.">
        <title>Genome analysis suggests that the soil oligotrophic bacterium Agromonas oligotrophica (Bradyrhizobium oligotrophicum) is a nitrogen-fixing symbiont of Aeschynomene indica.</title>
        <authorList>
            <person name="Okubo T."/>
            <person name="Fukushima S."/>
            <person name="Itakura M."/>
            <person name="Oshima K."/>
            <person name="Longtonglang A."/>
            <person name="Teaumroong N."/>
            <person name="Mitsui H."/>
            <person name="Hattori M."/>
            <person name="Hattori R."/>
            <person name="Hattori T."/>
            <person name="Minamisawa K."/>
        </authorList>
    </citation>
    <scope>NUCLEOTIDE SEQUENCE [LARGE SCALE GENOMIC DNA]</scope>
    <source>
        <strain evidence="12 13">S58</strain>
    </source>
</reference>
<comment type="similarity">
    <text evidence="4 10">Belongs to the NAD(P)-dependent epimerase/dehydratase family.</text>
</comment>
<evidence type="ECO:0000256" key="7">
    <source>
        <dbReference type="ARBA" id="ARBA00023027"/>
    </source>
</evidence>
<organism evidence="12 13">
    <name type="scientific">Bradyrhizobium oligotrophicum S58</name>
    <dbReference type="NCBI Taxonomy" id="1245469"/>
    <lineage>
        <taxon>Bacteria</taxon>
        <taxon>Pseudomonadati</taxon>
        <taxon>Pseudomonadota</taxon>
        <taxon>Alphaproteobacteria</taxon>
        <taxon>Hyphomicrobiales</taxon>
        <taxon>Nitrobacteraceae</taxon>
        <taxon>Bradyrhizobium</taxon>
    </lineage>
</organism>
<evidence type="ECO:0000256" key="3">
    <source>
        <dbReference type="ARBA" id="ARBA00004947"/>
    </source>
</evidence>
<dbReference type="Gene3D" id="3.90.25.10">
    <property type="entry name" value="UDP-galactose 4-epimerase, domain 1"/>
    <property type="match status" value="1"/>
</dbReference>
<name>M4ZEZ9_9BRAD</name>
<dbReference type="GeneID" id="301820052"/>
<evidence type="ECO:0000313" key="12">
    <source>
        <dbReference type="EMBL" id="BAM92334.1"/>
    </source>
</evidence>
<dbReference type="Pfam" id="PF01370">
    <property type="entry name" value="Epimerase"/>
    <property type="match status" value="1"/>
</dbReference>
<proteinExistence type="inferred from homology"/>
<comment type="subunit">
    <text evidence="10">Homodimer.</text>
</comment>
<dbReference type="GO" id="GO:0033499">
    <property type="term" value="P:galactose catabolic process via UDP-galactose, Leloir pathway"/>
    <property type="evidence" value="ECO:0007669"/>
    <property type="project" value="TreeGrafter"/>
</dbReference>
<dbReference type="PATRIC" id="fig|1245469.3.peg.6494"/>
<dbReference type="CDD" id="cd05247">
    <property type="entry name" value="UDP_G4E_1_SDR_e"/>
    <property type="match status" value="1"/>
</dbReference>
<dbReference type="PANTHER" id="PTHR43725:SF53">
    <property type="entry name" value="UDP-ARABINOSE 4-EPIMERASE 1"/>
    <property type="match status" value="1"/>
</dbReference>
<evidence type="ECO:0000256" key="2">
    <source>
        <dbReference type="ARBA" id="ARBA00001911"/>
    </source>
</evidence>
<comment type="pathway">
    <text evidence="3 10">Carbohydrate metabolism; galactose metabolism.</text>
</comment>
<keyword evidence="9 10" id="KW-0119">Carbohydrate metabolism</keyword>
<dbReference type="AlphaFoldDB" id="M4ZEZ9"/>
<dbReference type="InterPro" id="IPR036291">
    <property type="entry name" value="NAD(P)-bd_dom_sf"/>
</dbReference>
<evidence type="ECO:0000256" key="1">
    <source>
        <dbReference type="ARBA" id="ARBA00000083"/>
    </source>
</evidence>
<dbReference type="InterPro" id="IPR005886">
    <property type="entry name" value="UDP_G4E"/>
</dbReference>
<dbReference type="RefSeq" id="WP_015669415.1">
    <property type="nucleotide sequence ID" value="NC_020453.1"/>
</dbReference>
<keyword evidence="13" id="KW-1185">Reference proteome</keyword>
<dbReference type="NCBIfam" id="TIGR01179">
    <property type="entry name" value="galE"/>
    <property type="match status" value="1"/>
</dbReference>
<protein>
    <recommendedName>
        <fullName evidence="6 10">UDP-glucose 4-epimerase</fullName>
        <ecNumber evidence="5 10">5.1.3.2</ecNumber>
    </recommendedName>
</protein>
<evidence type="ECO:0000256" key="4">
    <source>
        <dbReference type="ARBA" id="ARBA00007637"/>
    </source>
</evidence>
<dbReference type="SUPFAM" id="SSF51735">
    <property type="entry name" value="NAD(P)-binding Rossmann-fold domains"/>
    <property type="match status" value="1"/>
</dbReference>
<dbReference type="UniPathway" id="UPA00214"/>
<dbReference type="KEGG" id="aol:S58_63600"/>
<dbReference type="EMBL" id="AP012603">
    <property type="protein sequence ID" value="BAM92334.1"/>
    <property type="molecule type" value="Genomic_DNA"/>
</dbReference>
<feature type="domain" description="NAD-dependent epimerase/dehydratase" evidence="11">
    <location>
        <begin position="7"/>
        <end position="255"/>
    </location>
</feature>
<sequence>MVATRAILVAGGAGYIGAHCCKAVAEAGFTPICYDDLSTGHRRFVQWGPLVVGDIADNLKVTSTIRHHDIMAVLHLAGPSTVGESIADPQKYYLANVAGTLGLLQGMREAGCRHLVFSSSGAVYGNAGRDPIPESAAGPSVNPYGRSKYMIEQILLDYRAAYGFSATALRYFNACGADASGLIGELRDPETHLIPRALMAILGHVTDFAILGTDYETPDGTAVRDFIHVDDLAAAHVAALKRLLAGHPGDAYNLGTGRGHSVRAIVDAIRDETGEQVPFVYRARRAGDPPVLVADPTRAERELGFRPRKSDLGHIIRSAWAWHQTAHPRIV</sequence>
<dbReference type="InterPro" id="IPR001509">
    <property type="entry name" value="Epimerase_deHydtase"/>
</dbReference>
<dbReference type="STRING" id="1245469.S58_63600"/>
<dbReference type="Gene3D" id="3.40.50.720">
    <property type="entry name" value="NAD(P)-binding Rossmann-like Domain"/>
    <property type="match status" value="1"/>
</dbReference>
<dbReference type="GO" id="GO:0003978">
    <property type="term" value="F:UDP-glucose 4-epimerase activity"/>
    <property type="evidence" value="ECO:0007669"/>
    <property type="project" value="UniProtKB-UniRule"/>
</dbReference>
<evidence type="ECO:0000259" key="11">
    <source>
        <dbReference type="Pfam" id="PF01370"/>
    </source>
</evidence>
<comment type="catalytic activity">
    <reaction evidence="1 10">
        <text>UDP-alpha-D-glucose = UDP-alpha-D-galactose</text>
        <dbReference type="Rhea" id="RHEA:22168"/>
        <dbReference type="ChEBI" id="CHEBI:58885"/>
        <dbReference type="ChEBI" id="CHEBI:66914"/>
        <dbReference type="EC" id="5.1.3.2"/>
    </reaction>
</comment>
<evidence type="ECO:0000256" key="8">
    <source>
        <dbReference type="ARBA" id="ARBA00023235"/>
    </source>
</evidence>
<evidence type="ECO:0000256" key="10">
    <source>
        <dbReference type="RuleBase" id="RU366046"/>
    </source>
</evidence>
<dbReference type="OrthoDB" id="9801785at2"/>
<dbReference type="EC" id="5.1.3.2" evidence="5 10"/>
<evidence type="ECO:0000256" key="6">
    <source>
        <dbReference type="ARBA" id="ARBA00018569"/>
    </source>
</evidence>
<evidence type="ECO:0000313" key="13">
    <source>
        <dbReference type="Proteomes" id="UP000011841"/>
    </source>
</evidence>
<keyword evidence="8 10" id="KW-0413">Isomerase</keyword>
<dbReference type="Proteomes" id="UP000011841">
    <property type="component" value="Chromosome"/>
</dbReference>
<evidence type="ECO:0000256" key="5">
    <source>
        <dbReference type="ARBA" id="ARBA00013189"/>
    </source>
</evidence>
<gene>
    <name evidence="12" type="ORF">S58_63600</name>
</gene>